<proteinExistence type="predicted"/>
<gene>
    <name evidence="1" type="ORF">FJ659_24705</name>
</gene>
<evidence type="ECO:0000313" key="2">
    <source>
        <dbReference type="Proteomes" id="UP000317636"/>
    </source>
</evidence>
<evidence type="ECO:0000313" key="1">
    <source>
        <dbReference type="EMBL" id="TPV39577.1"/>
    </source>
</evidence>
<protein>
    <submittedName>
        <fullName evidence="1">DUF2971 domain-containing protein</fullName>
    </submittedName>
</protein>
<reference evidence="1" key="1">
    <citation type="submission" date="2019-06" db="EMBL/GenBank/DDBJ databases">
        <title>Draft genome sequence of Bacillus sp. strain MHSD28.</title>
        <authorList>
            <person name="Makuwa S.C."/>
            <person name="Serepa-Dlamini M.H."/>
        </authorList>
    </citation>
    <scope>NUCLEOTIDE SEQUENCE</scope>
    <source>
        <strain evidence="1">MHSD28</strain>
    </source>
</reference>
<comment type="caution">
    <text evidence="1">The sequence shown here is derived from an EMBL/GenBank/DDBJ whole genome shotgun (WGS) entry which is preliminary data.</text>
</comment>
<dbReference type="Proteomes" id="UP000317636">
    <property type="component" value="Unassembled WGS sequence"/>
</dbReference>
<accession>A0AC61SZX1</accession>
<sequence length="257" mass="29998">MFKEIEGVNSNIEGKAKLWRYMDFTKLVSMLSTQSIYLCRSDEFKDVFEGVLFGYEVENAREDIEKMCSELGLSEEFMYSKLGGAEKLVDFAKNLAEHNRKNVFINCWHLNEYESAAMWDLYLKSNEGIAIQTTFDKVKKSLNVCEEDIYIGEVQYLDHTKQKNLNISYLEPFFTKRISFKHEQEVRLVYALTPHHEEYVENSDVKGKSIQVDLTDLIERVYVSPDAASWFVDVVKVTLEKFNIDAEVVHSDLYKIK</sequence>
<name>A0AC61SZX1_9BACI</name>
<organism evidence="1 2">
    <name type="scientific">Bacillus dicomae</name>
    <dbReference type="NCBI Taxonomy" id="3088378"/>
    <lineage>
        <taxon>Bacteria</taxon>
        <taxon>Bacillati</taxon>
        <taxon>Bacillota</taxon>
        <taxon>Bacilli</taxon>
        <taxon>Bacillales</taxon>
        <taxon>Bacillaceae</taxon>
        <taxon>Bacillus</taxon>
        <taxon>Bacillus cereus group</taxon>
    </lineage>
</organism>
<keyword evidence="2" id="KW-1185">Reference proteome</keyword>
<dbReference type="EMBL" id="VHIV01000008">
    <property type="protein sequence ID" value="TPV39577.1"/>
    <property type="molecule type" value="Genomic_DNA"/>
</dbReference>